<evidence type="ECO:0000256" key="2">
    <source>
        <dbReference type="SAM" id="MobiDB-lite"/>
    </source>
</evidence>
<comment type="similarity">
    <text evidence="1">Belongs to the rad21 family.</text>
</comment>
<dbReference type="SUPFAM" id="SSF47473">
    <property type="entry name" value="EF-hand"/>
    <property type="match status" value="4"/>
</dbReference>
<dbReference type="InterPro" id="IPR036869">
    <property type="entry name" value="J_dom_sf"/>
</dbReference>
<evidence type="ECO:0000259" key="3">
    <source>
        <dbReference type="PROSITE" id="PS50076"/>
    </source>
</evidence>
<feature type="compositionally biased region" description="Acidic residues" evidence="2">
    <location>
        <begin position="634"/>
        <end position="646"/>
    </location>
</feature>
<dbReference type="Gene3D" id="1.10.10.580">
    <property type="entry name" value="Structural maintenance of chromosome 1. Chain E"/>
    <property type="match status" value="1"/>
</dbReference>
<accession>A0AAV2Z4H2</accession>
<feature type="region of interest" description="Disordered" evidence="2">
    <location>
        <begin position="23"/>
        <end position="42"/>
    </location>
</feature>
<feature type="region of interest" description="Disordered" evidence="2">
    <location>
        <begin position="1689"/>
        <end position="1716"/>
    </location>
</feature>
<dbReference type="SUPFAM" id="SSF46565">
    <property type="entry name" value="Chaperone J-domain"/>
    <property type="match status" value="1"/>
</dbReference>
<organism evidence="4 5">
    <name type="scientific">Lagenidium giganteum</name>
    <dbReference type="NCBI Taxonomy" id="4803"/>
    <lineage>
        <taxon>Eukaryota</taxon>
        <taxon>Sar</taxon>
        <taxon>Stramenopiles</taxon>
        <taxon>Oomycota</taxon>
        <taxon>Peronosporomycetes</taxon>
        <taxon>Pythiales</taxon>
        <taxon>Pythiaceae</taxon>
    </lineage>
</organism>
<dbReference type="InterPro" id="IPR052603">
    <property type="entry name" value="EFCB6"/>
</dbReference>
<dbReference type="PROSITE" id="PS50076">
    <property type="entry name" value="DNAJ_2"/>
    <property type="match status" value="1"/>
</dbReference>
<feature type="region of interest" description="Disordered" evidence="2">
    <location>
        <begin position="633"/>
        <end position="665"/>
    </location>
</feature>
<dbReference type="InterPro" id="IPR006910">
    <property type="entry name" value="Rad21_Rec8_N"/>
</dbReference>
<sequence>MRALMVVRTSLCAHRAGFSRMRCLSSTRSPPPPARSASSPQTRGDLQQQLEFCCMVCGWEVPCTSCPFDWKGFDPKRASGYGRRPKHPRSAVAADLRAAMEVLGMRGDNALSKTQVKAAFRKQALQWHPDCSSDPAAPAKFKDILAAYELLLSIAVALGFAVLRPRPSLCARKLKKPARVRETHAAKRAKPSQVKLLRQGSPGTRRGKEVGGARVIMFYSQIILAKKGPLGKIWLAAHWDKKLNKQQIFTADISSSVDSIVNPQVPLALRVSGHLLLGVVRIYSRKVNYLFTDCSEALVKIKLAFRPGVVDLPASNQQASTHAINVTNFGEFEAELTYSIDAIAAPSLDEWISASSQTTARRQDITLADRLDHVQEEEEVAGHGGISVEDSFGGGDWQAFDLEEEIVAEEKDEEPSMSQLNTSTVSDVEAVREADSSMVLPPMDDSALINDKSITEETAPIDGDLEFGAPDDFGIGDTLDLENPDALPENENEQDMVPPSPGSKSLDISDLNVSLNNVSRTSIDFQFTNEDEETVKKPVRPRKKRKIGRDSVTELNAAYLKKGMADVSDIVRKRDVTNHRVKVATATSIDVTTLLQNAELFSKPCMVDMSKELLQMFQVTMKKRKFPFERLEEHLEEEEEKEEQEGEHDKEAEEQQDVEDMRRMSEVMPSRDSILEEDSMHEQPFDELKTIEETDPLTNDGALEEMEAPDYGFEAPIEPEEPEVPDLPDDLNLDIELAAVNDLQGNLDEGMEEQQVSASTAQHKWHPHTIKVMRVLKKSLNDEDDAVTYKQLTKHTQSRRTAAALFFELLQLKTLDFVDIDQPKPYGDIKISRATRFSESIPASTEFRSLKAKIRVLCKQRRIRLEEFMKTFDIHKVKKIKVEQFKRALDVSGLQLSSQEMALIVDKYRLPDDATFVNYRSFCDLIDKAFTVKGLEGNPELRKSIHSDLVADKKDGSHPLSAAEAETLARAKEKLAAAVLTKGIVLKDVFHDFDRSNAGKVTKTQFVRDVLDIVVLSASEVDVLLKVYGTNLDVNYRALHYDICPGAAGSEVRPAEAKSPERRHLTAPALTFSGTNGLDDLEAELSEIALRDRIRLKNFFIDFDPLRTGRCSEAQFKRCVKLCFGMLAEPELELIKQKYLIKQLDCNKVDYVRFCNYVEGKSNYNSTATDNNNDHNDVLSTLASAISAPGQTGSRCSREQRGTLSESEYEVYQTMMQRLSSFCSTRRILLKPSFQDFDKGRREHVTIEQFFRVMTMLKLTLANDNERRVLLKRYTSIHGDRFVNYVTFCADIDHCDSNNQNSVRPSSRGGVVSEIISPTRLKVDTYEASAAETHVRSVPMLMRYIKQVVKRDRIRLDEYYRDFDKLRHGKITHAQFCAGLNAGAFALSREEMKLLAEEYPCQELDSLGQPLVGWKKIVDDIDTVFTVKGLERAPVQDVSVLVDKRNHFGGVRVEKELSVDEERKVTAAMVALKRTIDRQRLDIKPAFEDFDRAKQGFISATKFERVLSMFRLLPDSSIVRLLEIKFHEQQANSSGMTLSSICDVNYRAFLQALDMLGNVNDQEAAAATAVVLPSSVDYRQSVFTSGVQGPEGIKRSMRDSMDSTTDLDQLLRELQHQLSTKRIRLKEFITEGDKLRSGEITLAKIHTALNRCGCNLDSTDVNTLSIHFRSSRNSDKIDWRGFIEALERAGADGGPTNKPPSPSKDPSHDVSDAPPMSDRMRMLLARLRQEVDRRRLHMKPYFQDYDHNKVSRVTKFQFAAVLDMMKLNLKPGEVESIEQHFAVRNGRRTTNDVNYLDFIHAVDAVYDRTPK</sequence>
<dbReference type="InterPro" id="IPR001623">
    <property type="entry name" value="DnaJ_domain"/>
</dbReference>
<dbReference type="Gene3D" id="1.10.287.110">
    <property type="entry name" value="DnaJ domain"/>
    <property type="match status" value="1"/>
</dbReference>
<dbReference type="Pfam" id="PF04824">
    <property type="entry name" value="Rad21_Rec8"/>
    <property type="match status" value="1"/>
</dbReference>
<dbReference type="CDD" id="cd06257">
    <property type="entry name" value="DnaJ"/>
    <property type="match status" value="1"/>
</dbReference>
<feature type="compositionally biased region" description="Acidic residues" evidence="2">
    <location>
        <begin position="482"/>
        <end position="494"/>
    </location>
</feature>
<dbReference type="InterPro" id="IPR006909">
    <property type="entry name" value="Rad21/Rec8_C_eu"/>
</dbReference>
<dbReference type="SMART" id="SM00271">
    <property type="entry name" value="DnaJ"/>
    <property type="match status" value="1"/>
</dbReference>
<feature type="region of interest" description="Disordered" evidence="2">
    <location>
        <begin position="482"/>
        <end position="504"/>
    </location>
</feature>
<dbReference type="PANTHER" id="PTHR20875:SF0">
    <property type="entry name" value="GH12158P"/>
    <property type="match status" value="1"/>
</dbReference>
<evidence type="ECO:0000313" key="4">
    <source>
        <dbReference type="EMBL" id="DBA00258.1"/>
    </source>
</evidence>
<dbReference type="Proteomes" id="UP001146120">
    <property type="component" value="Unassembled WGS sequence"/>
</dbReference>
<feature type="compositionally biased region" description="Basic and acidic residues" evidence="2">
    <location>
        <begin position="647"/>
        <end position="665"/>
    </location>
</feature>
<dbReference type="Gene3D" id="1.10.238.10">
    <property type="entry name" value="EF-hand"/>
    <property type="match status" value="4"/>
</dbReference>
<evidence type="ECO:0000313" key="5">
    <source>
        <dbReference type="Proteomes" id="UP001146120"/>
    </source>
</evidence>
<name>A0AAV2Z4H2_9STRA</name>
<comment type="caution">
    <text evidence="4">The sequence shown here is derived from an EMBL/GenBank/DDBJ whole genome shotgun (WGS) entry which is preliminary data.</text>
</comment>
<evidence type="ECO:0000256" key="1">
    <source>
        <dbReference type="ARBA" id="ARBA00009870"/>
    </source>
</evidence>
<proteinExistence type="inferred from homology"/>
<dbReference type="PANTHER" id="PTHR20875">
    <property type="entry name" value="EF-HAND CALCIUM-BINDING DOMAIN-CONTAINING PROTEIN 6-RELATED"/>
    <property type="match status" value="1"/>
</dbReference>
<dbReference type="Pfam" id="PF04825">
    <property type="entry name" value="Rad21_Rec8_N"/>
    <property type="match status" value="1"/>
</dbReference>
<protein>
    <recommendedName>
        <fullName evidence="3">J domain-containing protein</fullName>
    </recommendedName>
</protein>
<dbReference type="InterPro" id="IPR023093">
    <property type="entry name" value="ScpA-like_C"/>
</dbReference>
<reference evidence="4" key="1">
    <citation type="submission" date="2022-11" db="EMBL/GenBank/DDBJ databases">
        <authorList>
            <person name="Morgan W.R."/>
            <person name="Tartar A."/>
        </authorList>
    </citation>
    <scope>NUCLEOTIDE SEQUENCE</scope>
    <source>
        <strain evidence="4">ARSEF 373</strain>
    </source>
</reference>
<keyword evidence="5" id="KW-1185">Reference proteome</keyword>
<dbReference type="EMBL" id="DAKRPA010000067">
    <property type="protein sequence ID" value="DBA00258.1"/>
    <property type="molecule type" value="Genomic_DNA"/>
</dbReference>
<feature type="domain" description="J" evidence="3">
    <location>
        <begin position="98"/>
        <end position="156"/>
    </location>
</feature>
<dbReference type="Pfam" id="PF00226">
    <property type="entry name" value="DnaJ"/>
    <property type="match status" value="1"/>
</dbReference>
<dbReference type="InterPro" id="IPR036390">
    <property type="entry name" value="WH_DNA-bd_sf"/>
</dbReference>
<dbReference type="SUPFAM" id="SSF46785">
    <property type="entry name" value="Winged helix' DNA-binding domain"/>
    <property type="match status" value="1"/>
</dbReference>
<reference evidence="4" key="2">
    <citation type="journal article" date="2023" name="Microbiol Resour">
        <title>Decontamination and Annotation of the Draft Genome Sequence of the Oomycete Lagenidium giganteum ARSEF 373.</title>
        <authorList>
            <person name="Morgan W.R."/>
            <person name="Tartar A."/>
        </authorList>
    </citation>
    <scope>NUCLEOTIDE SEQUENCE</scope>
    <source>
        <strain evidence="4">ARSEF 373</strain>
    </source>
</reference>
<dbReference type="InterPro" id="IPR011992">
    <property type="entry name" value="EF-hand-dom_pair"/>
</dbReference>
<gene>
    <name evidence="4" type="ORF">N0F65_007902</name>
</gene>